<dbReference type="Pfam" id="PF01008">
    <property type="entry name" value="IF-2B"/>
    <property type="match status" value="1"/>
</dbReference>
<dbReference type="InterPro" id="IPR000649">
    <property type="entry name" value="IF-2B-related"/>
</dbReference>
<protein>
    <recommendedName>
        <fullName evidence="6">Translation initiation factor eIF2B subunit delta</fullName>
    </recommendedName>
    <alternativeName>
        <fullName evidence="7">eIF2B GDP-GTP exchange factor subunit delta</fullName>
    </alternativeName>
</protein>
<comment type="similarity">
    <text evidence="2 9">Belongs to the eIF-2B alpha/beta/delta subunits family.</text>
</comment>
<dbReference type="SUPFAM" id="SSF100950">
    <property type="entry name" value="NagB/RpiA/CoA transferase-like"/>
    <property type="match status" value="1"/>
</dbReference>
<name>A0A3M7M9P2_9PLEO</name>
<evidence type="ECO:0000256" key="2">
    <source>
        <dbReference type="ARBA" id="ARBA00007251"/>
    </source>
</evidence>
<comment type="subcellular location">
    <subcellularLocation>
        <location evidence="1">Cytoplasm</location>
        <location evidence="1">Cytosol</location>
    </subcellularLocation>
</comment>
<dbReference type="PANTHER" id="PTHR10233">
    <property type="entry name" value="TRANSLATION INITIATION FACTOR EIF-2B"/>
    <property type="match status" value="1"/>
</dbReference>
<organism evidence="11 12">
    <name type="scientific">Pyrenophora seminiperda CCB06</name>
    <dbReference type="NCBI Taxonomy" id="1302712"/>
    <lineage>
        <taxon>Eukaryota</taxon>
        <taxon>Fungi</taxon>
        <taxon>Dikarya</taxon>
        <taxon>Ascomycota</taxon>
        <taxon>Pezizomycotina</taxon>
        <taxon>Dothideomycetes</taxon>
        <taxon>Pleosporomycetidae</taxon>
        <taxon>Pleosporales</taxon>
        <taxon>Pleosporineae</taxon>
        <taxon>Pleosporaceae</taxon>
        <taxon>Pyrenophora</taxon>
    </lineage>
</organism>
<feature type="compositionally biased region" description="Low complexity" evidence="10">
    <location>
        <begin position="1"/>
        <end position="11"/>
    </location>
</feature>
<dbReference type="AlphaFoldDB" id="A0A3M7M9P2"/>
<dbReference type="GO" id="GO:0003743">
    <property type="term" value="F:translation initiation factor activity"/>
    <property type="evidence" value="ECO:0007669"/>
    <property type="project" value="UniProtKB-KW"/>
</dbReference>
<dbReference type="Gene3D" id="3.40.50.10470">
    <property type="entry name" value="Translation initiation factor eif-2b, domain 2"/>
    <property type="match status" value="1"/>
</dbReference>
<sequence>MSDPLAAEPAPALAPPVTAPVTQETAPAATNSEATDASKKLSPAELKKQKQAEKQAKRAQAKAVSGPSNQQQGPVKDGQRQQKDLKQTSKDDKSRPVALRRRPSQPNTPAFKEPEKKSKKDKESKQTGLFFGHLYSEPKQQSLVGASKDVHPAVLALGLQYSSYAICGSTARMVSMLLVFKTIIEAYHTPPGNSLARHLTSHHLGPQIEFLKSCRPLSISMGNAIRWLKDIIIKIDPSTPENEAKRNLVEEIDIFIRERVTAADRLIRDLAATKIQAGDVVLVYAASSIVEQTILHAHRSGKPFTVIVVDSKPLFEGKQLARKLANHGITVRYYLITGASHAVKDATKVFLGAHAMMSNGRLYARVGTALISMLAHSHSLPVIVLCQSVKFTEKVALDSIVANEVAPADEILSEAERRDLLPLKPRLSASKDDKSAPEDTPTDDTSDVLKWIADAKNLHHIQVLYDVTPAQYITRVITEYGSLPPSSVPVVHRLRTEEQETTPAKRGIRQTTGW</sequence>
<feature type="compositionally biased region" description="Basic and acidic residues" evidence="10">
    <location>
        <begin position="45"/>
        <end position="56"/>
    </location>
</feature>
<evidence type="ECO:0000313" key="11">
    <source>
        <dbReference type="EMBL" id="RMZ71099.1"/>
    </source>
</evidence>
<feature type="compositionally biased region" description="Basic and acidic residues" evidence="10">
    <location>
        <begin position="112"/>
        <end position="124"/>
    </location>
</feature>
<dbReference type="GO" id="GO:0005829">
    <property type="term" value="C:cytosol"/>
    <property type="evidence" value="ECO:0007669"/>
    <property type="project" value="UniProtKB-SubCell"/>
</dbReference>
<evidence type="ECO:0000256" key="5">
    <source>
        <dbReference type="ARBA" id="ARBA00022917"/>
    </source>
</evidence>
<reference evidence="11 12" key="1">
    <citation type="journal article" date="2014" name="PLoS ONE">
        <title>De novo Genome Assembly of the Fungal Plant Pathogen Pyrenophora semeniperda.</title>
        <authorList>
            <person name="Soliai M.M."/>
            <person name="Meyer S.E."/>
            <person name="Udall J.A."/>
            <person name="Elzinga D.E."/>
            <person name="Hermansen R.A."/>
            <person name="Bodily P.M."/>
            <person name="Hart A.A."/>
            <person name="Coleman C.E."/>
        </authorList>
    </citation>
    <scope>NUCLEOTIDE SEQUENCE [LARGE SCALE GENOMIC DNA]</scope>
    <source>
        <strain evidence="11 12">CCB06</strain>
        <tissue evidence="11">Mycelium</tissue>
    </source>
</reference>
<evidence type="ECO:0000256" key="9">
    <source>
        <dbReference type="RuleBase" id="RU003814"/>
    </source>
</evidence>
<feature type="compositionally biased region" description="Polar residues" evidence="10">
    <location>
        <begin position="23"/>
        <end position="35"/>
    </location>
</feature>
<accession>A0A3M7M9P2</accession>
<evidence type="ECO:0000256" key="4">
    <source>
        <dbReference type="ARBA" id="ARBA00022540"/>
    </source>
</evidence>
<dbReference type="InterPro" id="IPR042529">
    <property type="entry name" value="IF_2B-like_C"/>
</dbReference>
<dbReference type="InterPro" id="IPR037171">
    <property type="entry name" value="NagB/RpiA_transferase-like"/>
</dbReference>
<comment type="subunit">
    <text evidence="8">Component of the translation initiation factor 2B (eIF2B) complex which is a heterodecamer of two sets of five different subunits: alpha, beta, gamma, delta and epsilon. Subunits alpha, beta and delta comprise a regulatory subcomplex and subunits epsilon and gamma comprise a catalytic subcomplex. Within the complex, the hexameric regulatory complex resides at the center, with the two heterodimeric catalytic subcomplexes bound on opposite sides.</text>
</comment>
<proteinExistence type="inferred from homology"/>
<dbReference type="PANTHER" id="PTHR10233:SF14">
    <property type="entry name" value="TRANSLATION INITIATION FACTOR EIF-2B SUBUNIT DELTA"/>
    <property type="match status" value="1"/>
</dbReference>
<feature type="compositionally biased region" description="Basic and acidic residues" evidence="10">
    <location>
        <begin position="77"/>
        <end position="95"/>
    </location>
</feature>
<keyword evidence="12" id="KW-1185">Reference proteome</keyword>
<keyword evidence="3" id="KW-0963">Cytoplasm</keyword>
<dbReference type="OrthoDB" id="10254737at2759"/>
<evidence type="ECO:0000256" key="6">
    <source>
        <dbReference type="ARBA" id="ARBA00044147"/>
    </source>
</evidence>
<evidence type="ECO:0000256" key="3">
    <source>
        <dbReference type="ARBA" id="ARBA00022490"/>
    </source>
</evidence>
<evidence type="ECO:0000256" key="10">
    <source>
        <dbReference type="SAM" id="MobiDB-lite"/>
    </source>
</evidence>
<evidence type="ECO:0000256" key="7">
    <source>
        <dbReference type="ARBA" id="ARBA00044356"/>
    </source>
</evidence>
<dbReference type="Proteomes" id="UP000265663">
    <property type="component" value="Unassembled WGS sequence"/>
</dbReference>
<evidence type="ECO:0000313" key="12">
    <source>
        <dbReference type="Proteomes" id="UP000265663"/>
    </source>
</evidence>
<dbReference type="EMBL" id="KE747826">
    <property type="protein sequence ID" value="RMZ71099.1"/>
    <property type="molecule type" value="Genomic_DNA"/>
</dbReference>
<evidence type="ECO:0000256" key="1">
    <source>
        <dbReference type="ARBA" id="ARBA00004514"/>
    </source>
</evidence>
<keyword evidence="4 11" id="KW-0396">Initiation factor</keyword>
<feature type="region of interest" description="Disordered" evidence="10">
    <location>
        <begin position="423"/>
        <end position="445"/>
    </location>
</feature>
<gene>
    <name evidence="11" type="ORF">GMOD_00005605</name>
</gene>
<evidence type="ECO:0000256" key="8">
    <source>
        <dbReference type="ARBA" id="ARBA00046432"/>
    </source>
</evidence>
<keyword evidence="5" id="KW-0648">Protein biosynthesis</keyword>
<feature type="region of interest" description="Disordered" evidence="10">
    <location>
        <begin position="1"/>
        <end position="124"/>
    </location>
</feature>